<dbReference type="GO" id="GO:0016787">
    <property type="term" value="F:hydrolase activity"/>
    <property type="evidence" value="ECO:0007669"/>
    <property type="project" value="UniProtKB-KW"/>
</dbReference>
<keyword evidence="1" id="KW-0547">Nucleotide-binding</keyword>
<dbReference type="InterPro" id="IPR003778">
    <property type="entry name" value="CT_A_B"/>
</dbReference>
<dbReference type="Pfam" id="PF02626">
    <property type="entry name" value="CT_A_B"/>
    <property type="match status" value="1"/>
</dbReference>
<keyword evidence="3" id="KW-0067">ATP-binding</keyword>
<dbReference type="SMART" id="SM00797">
    <property type="entry name" value="AHS2"/>
    <property type="match status" value="1"/>
</dbReference>
<keyword evidence="2" id="KW-0378">Hydrolase</keyword>
<dbReference type="GO" id="GO:0005524">
    <property type="term" value="F:ATP binding"/>
    <property type="evidence" value="ECO:0007669"/>
    <property type="project" value="UniProtKB-KW"/>
</dbReference>
<evidence type="ECO:0000313" key="6">
    <source>
        <dbReference type="Proteomes" id="UP000642920"/>
    </source>
</evidence>
<dbReference type="AlphaFoldDB" id="A0A937A9R0"/>
<dbReference type="InterPro" id="IPR029000">
    <property type="entry name" value="Cyclophilin-like_dom_sf"/>
</dbReference>
<dbReference type="EMBL" id="JAERQG010000004">
    <property type="protein sequence ID" value="MBL0766432.1"/>
    <property type="molecule type" value="Genomic_DNA"/>
</dbReference>
<reference evidence="5" key="1">
    <citation type="submission" date="2021-01" db="EMBL/GenBank/DDBJ databases">
        <title>Marivirga sp. nov., isolated from intertidal surface sediments.</title>
        <authorList>
            <person name="Zhang M."/>
        </authorList>
    </citation>
    <scope>NUCLEOTIDE SEQUENCE</scope>
    <source>
        <strain evidence="5">SM1354</strain>
    </source>
</reference>
<evidence type="ECO:0000313" key="5">
    <source>
        <dbReference type="EMBL" id="MBL0766432.1"/>
    </source>
</evidence>
<proteinExistence type="predicted"/>
<evidence type="ECO:0000256" key="1">
    <source>
        <dbReference type="ARBA" id="ARBA00022741"/>
    </source>
</evidence>
<dbReference type="PANTHER" id="PTHR43309:SF3">
    <property type="entry name" value="5-OXOPROLINASE SUBUNIT C"/>
    <property type="match status" value="1"/>
</dbReference>
<dbReference type="InterPro" id="IPR052708">
    <property type="entry name" value="PxpC"/>
</dbReference>
<evidence type="ECO:0000256" key="3">
    <source>
        <dbReference type="ARBA" id="ARBA00022840"/>
    </source>
</evidence>
<organism evidence="5 6">
    <name type="scientific">Marivirga atlantica</name>
    <dbReference type="NCBI Taxonomy" id="1548457"/>
    <lineage>
        <taxon>Bacteria</taxon>
        <taxon>Pseudomonadati</taxon>
        <taxon>Bacteroidota</taxon>
        <taxon>Cytophagia</taxon>
        <taxon>Cytophagales</taxon>
        <taxon>Marivirgaceae</taxon>
        <taxon>Marivirga</taxon>
    </lineage>
</organism>
<evidence type="ECO:0000259" key="4">
    <source>
        <dbReference type="SMART" id="SM00797"/>
    </source>
</evidence>
<gene>
    <name evidence="5" type="ORF">JKP34_14290</name>
</gene>
<feature type="domain" description="Carboxyltransferase" evidence="4">
    <location>
        <begin position="27"/>
        <end position="294"/>
    </location>
</feature>
<name>A0A937A9R0_9BACT</name>
<dbReference type="RefSeq" id="WP_201922917.1">
    <property type="nucleotide sequence ID" value="NZ_JAERQG010000004.1"/>
</dbReference>
<accession>A0A937A9R0</accession>
<dbReference type="Proteomes" id="UP000642920">
    <property type="component" value="Unassembled WGS sequence"/>
</dbReference>
<dbReference type="Gene3D" id="2.40.100.10">
    <property type="entry name" value="Cyclophilin-like"/>
    <property type="match status" value="1"/>
</dbReference>
<evidence type="ECO:0000256" key="2">
    <source>
        <dbReference type="ARBA" id="ARBA00022801"/>
    </source>
</evidence>
<sequence>MADITLEFIKTGLYTSIQDLGRAGHEASGVPKSGALDSRSARLANKVLGLEKDYPVLEITLAGPEILFHQAVDIALTGAKFPVTLNGKDVKRYQKIKVPANSILKFGYAKRGCRAYMAVAAEWKIEKWLGSVSPLGFGSHKLKENIINQNGQLVHFSTYNESLEAQEVKKRINLNPIKRVRVAPGSEFDMLSKEGVASFFGKAHSITQEASRMGYKLATELKLESNQNEMISSGILPGTIQLSSAGNPIILLADAQTVGGYPRIARIIDQDLDSIAQLKPGDKVWFSLADTVRK</sequence>
<comment type="caution">
    <text evidence="5">The sequence shown here is derived from an EMBL/GenBank/DDBJ whole genome shotgun (WGS) entry which is preliminary data.</text>
</comment>
<protein>
    <submittedName>
        <fullName evidence="5">Biotin-dependent carboxyltransferase family protein</fullName>
    </submittedName>
</protein>
<dbReference type="NCBIfam" id="TIGR00724">
    <property type="entry name" value="urea_amlyse_rel"/>
    <property type="match status" value="1"/>
</dbReference>
<dbReference type="PANTHER" id="PTHR43309">
    <property type="entry name" value="5-OXOPROLINASE SUBUNIT C"/>
    <property type="match status" value="1"/>
</dbReference>
<keyword evidence="6" id="KW-1185">Reference proteome</keyword>